<dbReference type="GO" id="GO:0008705">
    <property type="term" value="F:methionine synthase activity"/>
    <property type="evidence" value="ECO:0007669"/>
    <property type="project" value="TreeGrafter"/>
</dbReference>
<feature type="domain" description="B12-binding N-terminal" evidence="4">
    <location>
        <begin position="1"/>
        <end position="86"/>
    </location>
</feature>
<name>A0A0F9B7D7_9ZZZZ</name>
<keyword evidence="2" id="KW-0170">Cobalt</keyword>
<evidence type="ECO:0000256" key="1">
    <source>
        <dbReference type="ARBA" id="ARBA00022723"/>
    </source>
</evidence>
<dbReference type="SMART" id="SM01018">
    <property type="entry name" value="B12-binding_2"/>
    <property type="match status" value="1"/>
</dbReference>
<dbReference type="InterPro" id="IPR036594">
    <property type="entry name" value="Meth_synthase_dom"/>
</dbReference>
<dbReference type="InterPro" id="IPR050554">
    <property type="entry name" value="Met_Synthase/Corrinoid"/>
</dbReference>
<dbReference type="Gene3D" id="3.40.50.280">
    <property type="entry name" value="Cobalamin-binding domain"/>
    <property type="match status" value="1"/>
</dbReference>
<dbReference type="Pfam" id="PF02310">
    <property type="entry name" value="B12-binding"/>
    <property type="match status" value="1"/>
</dbReference>
<gene>
    <name evidence="5" type="ORF">LCGC14_2823790</name>
</gene>
<dbReference type="Gene3D" id="1.10.1240.10">
    <property type="entry name" value="Methionine synthase domain"/>
    <property type="match status" value="1"/>
</dbReference>
<dbReference type="InterPro" id="IPR006158">
    <property type="entry name" value="Cobalamin-bd"/>
</dbReference>
<dbReference type="GO" id="GO:0031419">
    <property type="term" value="F:cobalamin binding"/>
    <property type="evidence" value="ECO:0007669"/>
    <property type="project" value="InterPro"/>
</dbReference>
<dbReference type="PROSITE" id="PS51337">
    <property type="entry name" value="B12_BINDING_NTER"/>
    <property type="match status" value="1"/>
</dbReference>
<dbReference type="AlphaFoldDB" id="A0A0F9B7D7"/>
<dbReference type="PANTHER" id="PTHR45833">
    <property type="entry name" value="METHIONINE SYNTHASE"/>
    <property type="match status" value="1"/>
</dbReference>
<sequence>MEFSKLTEAVVAFDENRIYTFVDEYLDQGMLANHILKAFRNGMSTLGDRYKREEIFVSDMMFAGEIMRNVMKKLKPILVNEGGPKEVFGKVIIGTVKGDIHDLGKDLVVMILRGNGFEVVDLGVDVPYEKVVEAIKSNPDSRILGLSVLLTSVFQATTMTVEAIK</sequence>
<dbReference type="SUPFAM" id="SSF52242">
    <property type="entry name" value="Cobalamin (vitamin B12)-binding domain"/>
    <property type="match status" value="1"/>
</dbReference>
<dbReference type="InterPro" id="IPR003759">
    <property type="entry name" value="Cbl-bd_cap"/>
</dbReference>
<dbReference type="GO" id="GO:0046653">
    <property type="term" value="P:tetrahydrofolate metabolic process"/>
    <property type="evidence" value="ECO:0007669"/>
    <property type="project" value="TreeGrafter"/>
</dbReference>
<dbReference type="Pfam" id="PF02607">
    <property type="entry name" value="B12-binding_2"/>
    <property type="match status" value="1"/>
</dbReference>
<dbReference type="InterPro" id="IPR036724">
    <property type="entry name" value="Cobalamin-bd_sf"/>
</dbReference>
<dbReference type="PROSITE" id="PS51332">
    <property type="entry name" value="B12_BINDING"/>
    <property type="match status" value="1"/>
</dbReference>
<comment type="caution">
    <text evidence="5">The sequence shown here is derived from an EMBL/GenBank/DDBJ whole genome shotgun (WGS) entry which is preliminary data.</text>
</comment>
<dbReference type="EMBL" id="LAZR01053595">
    <property type="protein sequence ID" value="KKK80406.1"/>
    <property type="molecule type" value="Genomic_DNA"/>
</dbReference>
<evidence type="ECO:0000313" key="5">
    <source>
        <dbReference type="EMBL" id="KKK80406.1"/>
    </source>
</evidence>
<organism evidence="5">
    <name type="scientific">marine sediment metagenome</name>
    <dbReference type="NCBI Taxonomy" id="412755"/>
    <lineage>
        <taxon>unclassified sequences</taxon>
        <taxon>metagenomes</taxon>
        <taxon>ecological metagenomes</taxon>
    </lineage>
</organism>
<dbReference type="PANTHER" id="PTHR45833:SF1">
    <property type="entry name" value="METHIONINE SYNTHASE"/>
    <property type="match status" value="1"/>
</dbReference>
<feature type="non-terminal residue" evidence="5">
    <location>
        <position position="165"/>
    </location>
</feature>
<evidence type="ECO:0000256" key="2">
    <source>
        <dbReference type="ARBA" id="ARBA00023285"/>
    </source>
</evidence>
<accession>A0A0F9B7D7</accession>
<evidence type="ECO:0000259" key="3">
    <source>
        <dbReference type="PROSITE" id="PS51332"/>
    </source>
</evidence>
<keyword evidence="1" id="KW-0479">Metal-binding</keyword>
<reference evidence="5" key="1">
    <citation type="journal article" date="2015" name="Nature">
        <title>Complex archaea that bridge the gap between prokaryotes and eukaryotes.</title>
        <authorList>
            <person name="Spang A."/>
            <person name="Saw J.H."/>
            <person name="Jorgensen S.L."/>
            <person name="Zaremba-Niedzwiedzka K."/>
            <person name="Martijn J."/>
            <person name="Lind A.E."/>
            <person name="van Eijk R."/>
            <person name="Schleper C."/>
            <person name="Guy L."/>
            <person name="Ettema T.J."/>
        </authorList>
    </citation>
    <scope>NUCLEOTIDE SEQUENCE</scope>
</reference>
<evidence type="ECO:0000259" key="4">
    <source>
        <dbReference type="PROSITE" id="PS51337"/>
    </source>
</evidence>
<dbReference type="GO" id="GO:0046872">
    <property type="term" value="F:metal ion binding"/>
    <property type="evidence" value="ECO:0007669"/>
    <property type="project" value="UniProtKB-KW"/>
</dbReference>
<dbReference type="SUPFAM" id="SSF47644">
    <property type="entry name" value="Methionine synthase domain"/>
    <property type="match status" value="1"/>
</dbReference>
<proteinExistence type="predicted"/>
<feature type="domain" description="B12-binding" evidence="3">
    <location>
        <begin position="88"/>
        <end position="165"/>
    </location>
</feature>
<evidence type="ECO:0008006" key="6">
    <source>
        <dbReference type="Google" id="ProtNLM"/>
    </source>
</evidence>
<protein>
    <recommendedName>
        <fullName evidence="6">B12-binding domain-containing protein</fullName>
    </recommendedName>
</protein>
<dbReference type="GO" id="GO:0050667">
    <property type="term" value="P:homocysteine metabolic process"/>
    <property type="evidence" value="ECO:0007669"/>
    <property type="project" value="TreeGrafter"/>
</dbReference>
<dbReference type="GO" id="GO:0005829">
    <property type="term" value="C:cytosol"/>
    <property type="evidence" value="ECO:0007669"/>
    <property type="project" value="TreeGrafter"/>
</dbReference>